<dbReference type="Pfam" id="PF02902">
    <property type="entry name" value="Peptidase_C48"/>
    <property type="match status" value="1"/>
</dbReference>
<feature type="region of interest" description="Disordered" evidence="4">
    <location>
        <begin position="577"/>
        <end position="605"/>
    </location>
</feature>
<dbReference type="PROSITE" id="PS50600">
    <property type="entry name" value="ULP_PROTEASE"/>
    <property type="match status" value="1"/>
</dbReference>
<evidence type="ECO:0000256" key="3">
    <source>
        <dbReference type="ARBA" id="ARBA00022801"/>
    </source>
</evidence>
<protein>
    <recommendedName>
        <fullName evidence="5">Ubiquitin-like protease family profile domain-containing protein</fullName>
    </recommendedName>
</protein>
<evidence type="ECO:0000256" key="1">
    <source>
        <dbReference type="ARBA" id="ARBA00005234"/>
    </source>
</evidence>
<name>A0AA35Z445_LACSI</name>
<dbReference type="Gene3D" id="3.30.310.130">
    <property type="entry name" value="Ubiquitin-related"/>
    <property type="match status" value="1"/>
</dbReference>
<dbReference type="InterPro" id="IPR036691">
    <property type="entry name" value="Endo/exonu/phosph_ase_sf"/>
</dbReference>
<dbReference type="GO" id="GO:0006508">
    <property type="term" value="P:proteolysis"/>
    <property type="evidence" value="ECO:0007669"/>
    <property type="project" value="UniProtKB-KW"/>
</dbReference>
<dbReference type="SUPFAM" id="SSF54001">
    <property type="entry name" value="Cysteine proteinases"/>
    <property type="match status" value="2"/>
</dbReference>
<dbReference type="SUPFAM" id="SSF56219">
    <property type="entry name" value="DNase I-like"/>
    <property type="match status" value="1"/>
</dbReference>
<proteinExistence type="inferred from homology"/>
<dbReference type="InterPro" id="IPR038765">
    <property type="entry name" value="Papain-like_cys_pep_sf"/>
</dbReference>
<evidence type="ECO:0000256" key="2">
    <source>
        <dbReference type="ARBA" id="ARBA00022670"/>
    </source>
</evidence>
<dbReference type="EMBL" id="OX465081">
    <property type="protein sequence ID" value="CAI9285548.1"/>
    <property type="molecule type" value="Genomic_DNA"/>
</dbReference>
<evidence type="ECO:0000256" key="4">
    <source>
        <dbReference type="SAM" id="MobiDB-lite"/>
    </source>
</evidence>
<dbReference type="Proteomes" id="UP001177003">
    <property type="component" value="Chromosome 5"/>
</dbReference>
<dbReference type="Gene3D" id="3.40.395.10">
    <property type="entry name" value="Adenoviral Proteinase, Chain A"/>
    <property type="match status" value="1"/>
</dbReference>
<evidence type="ECO:0000313" key="6">
    <source>
        <dbReference type="EMBL" id="CAI9285548.1"/>
    </source>
</evidence>
<keyword evidence="7" id="KW-1185">Reference proteome</keyword>
<sequence length="636" mass="73020">MNGCQTHVDDTENLKTHRSILVGNIRVLFNPSRGDIKLGQVRLFLAKAHRLLETWGNIPIILGGDFNSMPQSAMYQFIASSELNIQHHERKKICGQNCPLHYPTFQCHSNYYSSRWNKEEIRLATGTKHSTYLKHKLKLTSAYHGVPATRLTRDEYGEPLATSFHSRFMGTVDYICMSKNAKKKFVNDTIIDFYVKYLKNKIRPEERQSYHWSLIVMCHLGEVAKYKDEEDVTELIKVPCVLHMDPIRGSHTGLKGLMQSYLKEEWKGRQQEASKDISSRFDNLRFISLELPQQPNSFDCGLFLLHYVELFLEQAPINFNPFKITKSVHFLNTDWSPPADASLKRVVIQRLVYDLLQQPYDEAEAFYKVFSQPFEEVIYPKEDVDVVSISKRDVDLLLPDTFVNDTIIDFYVKYLKNKISKMKPLDLNLAALSAKCNKDLELNLAKSLLSEMGQCTTAYPYNQLFGALVLKNYERKDATSQASKQSHVIQEEVANHELETQEEVISSAVEIEEPLGAYHVQEPSCQVDDGANTETVDDYEPFIEDYSLYVDYDAEFNVQTSFEQQPEVDYLEGMVSDDSGEAFYPKSRHGSKDSGDDSDNSECNVDESNIQFDVDVDMSEFHNTVDVDEHGILNNH</sequence>
<dbReference type="PANTHER" id="PTHR47764">
    <property type="entry name" value="UBIQUITIN-LIKE-SPECIFIC PROTEASE 2B-RELATED"/>
    <property type="match status" value="1"/>
</dbReference>
<accession>A0AA35Z445</accession>
<keyword evidence="2" id="KW-0645">Protease</keyword>
<evidence type="ECO:0000259" key="5">
    <source>
        <dbReference type="PROSITE" id="PS50600"/>
    </source>
</evidence>
<dbReference type="AlphaFoldDB" id="A0AA35Z445"/>
<dbReference type="PANTHER" id="PTHR47764:SF2">
    <property type="entry name" value="UBIQUITIN-LIKE PROTEASE FAMILY PROFILE DOMAIN-CONTAINING PROTEIN"/>
    <property type="match status" value="1"/>
</dbReference>
<evidence type="ECO:0000313" key="7">
    <source>
        <dbReference type="Proteomes" id="UP001177003"/>
    </source>
</evidence>
<keyword evidence="3" id="KW-0378">Hydrolase</keyword>
<feature type="domain" description="Ubiquitin-like protease family profile" evidence="5">
    <location>
        <begin position="83"/>
        <end position="311"/>
    </location>
</feature>
<organism evidence="6 7">
    <name type="scientific">Lactuca saligna</name>
    <name type="common">Willowleaf lettuce</name>
    <dbReference type="NCBI Taxonomy" id="75948"/>
    <lineage>
        <taxon>Eukaryota</taxon>
        <taxon>Viridiplantae</taxon>
        <taxon>Streptophyta</taxon>
        <taxon>Embryophyta</taxon>
        <taxon>Tracheophyta</taxon>
        <taxon>Spermatophyta</taxon>
        <taxon>Magnoliopsida</taxon>
        <taxon>eudicotyledons</taxon>
        <taxon>Gunneridae</taxon>
        <taxon>Pentapetalae</taxon>
        <taxon>asterids</taxon>
        <taxon>campanulids</taxon>
        <taxon>Asterales</taxon>
        <taxon>Asteraceae</taxon>
        <taxon>Cichorioideae</taxon>
        <taxon>Cichorieae</taxon>
        <taxon>Lactucinae</taxon>
        <taxon>Lactuca</taxon>
    </lineage>
</organism>
<dbReference type="GO" id="GO:0008234">
    <property type="term" value="F:cysteine-type peptidase activity"/>
    <property type="evidence" value="ECO:0007669"/>
    <property type="project" value="InterPro"/>
</dbReference>
<dbReference type="Gene3D" id="1.10.418.20">
    <property type="match status" value="1"/>
</dbReference>
<comment type="similarity">
    <text evidence="1">Belongs to the peptidase C48 family.</text>
</comment>
<reference evidence="6" key="1">
    <citation type="submission" date="2023-04" db="EMBL/GenBank/DDBJ databases">
        <authorList>
            <person name="Vijverberg K."/>
            <person name="Xiong W."/>
            <person name="Schranz E."/>
        </authorList>
    </citation>
    <scope>NUCLEOTIDE SEQUENCE</scope>
</reference>
<gene>
    <name evidence="6" type="ORF">LSALG_LOCUS25012</name>
</gene>
<dbReference type="InterPro" id="IPR003653">
    <property type="entry name" value="Peptidase_C48_C"/>
</dbReference>